<feature type="transmembrane region" description="Helical" evidence="2">
    <location>
        <begin position="26"/>
        <end position="46"/>
    </location>
</feature>
<feature type="transmembrane region" description="Helical" evidence="2">
    <location>
        <begin position="66"/>
        <end position="87"/>
    </location>
</feature>
<gene>
    <name evidence="3" type="ORF">E4U03_05080</name>
</gene>
<evidence type="ECO:0000256" key="1">
    <source>
        <dbReference type="SAM" id="MobiDB-lite"/>
    </source>
</evidence>
<dbReference type="EMBL" id="SPQC01000014">
    <property type="protein sequence ID" value="TFU22718.1"/>
    <property type="molecule type" value="Genomic_DNA"/>
</dbReference>
<evidence type="ECO:0008006" key="5">
    <source>
        <dbReference type="Google" id="ProtNLM"/>
    </source>
</evidence>
<proteinExistence type="predicted"/>
<dbReference type="Pfam" id="PF09534">
    <property type="entry name" value="Trp_oprn_chp"/>
    <property type="match status" value="1"/>
</dbReference>
<protein>
    <recommendedName>
        <fullName evidence="5">Trp biosynthesis-associated membrane protein</fullName>
    </recommendedName>
</protein>
<comment type="caution">
    <text evidence="3">The sequence shown here is derived from an EMBL/GenBank/DDBJ whole genome shotgun (WGS) entry which is preliminary data.</text>
</comment>
<evidence type="ECO:0000313" key="4">
    <source>
        <dbReference type="Proteomes" id="UP000297951"/>
    </source>
</evidence>
<feature type="region of interest" description="Disordered" evidence="1">
    <location>
        <begin position="186"/>
        <end position="207"/>
    </location>
</feature>
<dbReference type="Proteomes" id="UP000297951">
    <property type="component" value="Unassembled WGS sequence"/>
</dbReference>
<organism evidence="3 4">
    <name type="scientific">Rothia nasimurium</name>
    <dbReference type="NCBI Taxonomy" id="85336"/>
    <lineage>
        <taxon>Bacteria</taxon>
        <taxon>Bacillati</taxon>
        <taxon>Actinomycetota</taxon>
        <taxon>Actinomycetes</taxon>
        <taxon>Micrococcales</taxon>
        <taxon>Micrococcaceae</taxon>
        <taxon>Rothia</taxon>
    </lineage>
</organism>
<keyword evidence="2" id="KW-0472">Membrane</keyword>
<feature type="transmembrane region" description="Helical" evidence="2">
    <location>
        <begin position="135"/>
        <end position="163"/>
    </location>
</feature>
<feature type="transmembrane region" description="Helical" evidence="2">
    <location>
        <begin position="94"/>
        <end position="115"/>
    </location>
</feature>
<name>A0A4Y9F404_9MICC</name>
<reference evidence="3 4" key="1">
    <citation type="submission" date="2019-03" db="EMBL/GenBank/DDBJ databases">
        <title>Diversity of the mouse oral microbiome.</title>
        <authorList>
            <person name="Joseph S."/>
            <person name="Aduse-Opoku J."/>
            <person name="Curtis M."/>
            <person name="Wade W."/>
            <person name="Hashim A."/>
        </authorList>
    </citation>
    <scope>NUCLEOTIDE SEQUENCE [LARGE SCALE GENOMIC DNA]</scope>
    <source>
        <strain evidence="4">irhom_31</strain>
    </source>
</reference>
<dbReference type="RefSeq" id="WP_135012105.1">
    <property type="nucleotide sequence ID" value="NZ_JADGLK010000014.1"/>
</dbReference>
<keyword evidence="2" id="KW-0812">Transmembrane</keyword>
<evidence type="ECO:0000313" key="3">
    <source>
        <dbReference type="EMBL" id="TFU22718.1"/>
    </source>
</evidence>
<dbReference type="InterPro" id="IPR019051">
    <property type="entry name" value="Trp_biosyn_TM_oprn/chp"/>
</dbReference>
<evidence type="ECO:0000256" key="2">
    <source>
        <dbReference type="SAM" id="Phobius"/>
    </source>
</evidence>
<sequence length="207" mass="20978">MSESQAQPAEVATARPVPGWAKPARVMLGAMAVSAAAFLTTLPTWIRAEVSTVVSTSTLDISGADAGSTVSALALVALVASVALRIAGSKLRKVLALLLVGVGLGLAVAAFGVNADPQAASMAQVSAMTGTNAPANSYAVTVMPLLATVCGVLVALAGVWAFVATSHWKTGRKYDRSAARAARVASAEETDEIDAWDSLSEGKDPTL</sequence>
<keyword evidence="2" id="KW-1133">Transmembrane helix</keyword>
<accession>A0A4Y9F404</accession>
<dbReference type="AlphaFoldDB" id="A0A4Y9F404"/>
<dbReference type="OrthoDB" id="4955044at2"/>